<dbReference type="Proteomes" id="UP000824782">
    <property type="component" value="Unassembled WGS sequence"/>
</dbReference>
<proteinExistence type="predicted"/>
<dbReference type="AlphaFoldDB" id="A0AAV6Z9S8"/>
<accession>A0AAV6Z9S8</accession>
<comment type="caution">
    <text evidence="2">The sequence shown here is derived from an EMBL/GenBank/DDBJ whole genome shotgun (WGS) entry which is preliminary data.</text>
</comment>
<keyword evidence="3" id="KW-1185">Reference proteome</keyword>
<feature type="region of interest" description="Disordered" evidence="1">
    <location>
        <begin position="1"/>
        <end position="27"/>
    </location>
</feature>
<organism evidence="2 3">
    <name type="scientific">Engystomops pustulosus</name>
    <name type="common">Tungara frog</name>
    <name type="synonym">Physalaemus pustulosus</name>
    <dbReference type="NCBI Taxonomy" id="76066"/>
    <lineage>
        <taxon>Eukaryota</taxon>
        <taxon>Metazoa</taxon>
        <taxon>Chordata</taxon>
        <taxon>Craniata</taxon>
        <taxon>Vertebrata</taxon>
        <taxon>Euteleostomi</taxon>
        <taxon>Amphibia</taxon>
        <taxon>Batrachia</taxon>
        <taxon>Anura</taxon>
        <taxon>Neobatrachia</taxon>
        <taxon>Hyloidea</taxon>
        <taxon>Leptodactylidae</taxon>
        <taxon>Leiuperinae</taxon>
        <taxon>Engystomops</taxon>
    </lineage>
</organism>
<sequence length="80" mass="8745">MEALRQRPLQHRWSQHPARAHGPIGDGWAMGQHPVHNFIELPGPTPAEGLTIILQPPVLQLHLLDLLPALVAGPVDPLLP</sequence>
<protein>
    <submittedName>
        <fullName evidence="2">Uncharacterized protein</fullName>
    </submittedName>
</protein>
<gene>
    <name evidence="2" type="ORF">GDO81_019303</name>
</gene>
<name>A0AAV6Z9S8_ENGPU</name>
<evidence type="ECO:0000313" key="2">
    <source>
        <dbReference type="EMBL" id="KAG8546294.1"/>
    </source>
</evidence>
<evidence type="ECO:0000313" key="3">
    <source>
        <dbReference type="Proteomes" id="UP000824782"/>
    </source>
</evidence>
<dbReference type="EMBL" id="WNYA01001151">
    <property type="protein sequence ID" value="KAG8546294.1"/>
    <property type="molecule type" value="Genomic_DNA"/>
</dbReference>
<reference evidence="2" key="1">
    <citation type="thesis" date="2020" institute="ProQuest LLC" country="789 East Eisenhower Parkway, Ann Arbor, MI, USA">
        <title>Comparative Genomics and Chromosome Evolution.</title>
        <authorList>
            <person name="Mudd A.B."/>
        </authorList>
    </citation>
    <scope>NUCLEOTIDE SEQUENCE</scope>
    <source>
        <strain evidence="2">237g6f4</strain>
        <tissue evidence="2">Blood</tissue>
    </source>
</reference>
<evidence type="ECO:0000256" key="1">
    <source>
        <dbReference type="SAM" id="MobiDB-lite"/>
    </source>
</evidence>